<sequence length="625" mass="69550">MFQQKLTNLFIFFSITLLSQPFATKIYGQQHSKQLSFSEVHKEFPREEKNLRKWGAPVIADLDQDGFLDLLLNDHGFSIKVLWNNKGIFEKPYDLIMGDMHGIAIGDYDFDGNLELILARGGGSGSNARNSKLFKIDTQRNFSTVADFETPLHLMRGRTVKFIDGDNDGDLDLLNFAFPDAEKRGASENYIYENSNNHQLVHTTNLPAIKADGQKTLITDFNNDSIKDIILYGNGNIKIYKGNGDLSYTEVTAKILKKDIDNVTGVAEIDFDNDGDFDLYFTRGKDFEVGETFYDASRKILGFYTKRGPFKLDPLEAGEILNMENLQSQWPQKTLYIGESAYEYEFPGETHSGRTIRLVNSDALGFPDSFSEKGTYIGYIGNNKWMLAGDIWSPATGILHGIKNYTATANPEGLNDILLENKKGTFEEVTEKHKLFFKEHTAGITVADLDNNGYQDLILVPRGDLIHEINATIFLNMGAGVFTPISDHIVVSPELGAIGMGIEAFDYNNDGHIDLLLGHDRGKWHLFKNETASTEHHYLKVAVKSAPSGEATALGATISVENCLNKQSRIVGGTSDGYSQSFNNLIHFGLGTCKKPLSITITWSNGEALHKKVSKLNTQISLGSE</sequence>
<dbReference type="eggNOG" id="COG0457">
    <property type="taxonomic scope" value="Bacteria"/>
</dbReference>
<accession>A0A1G7E1Q6</accession>
<gene>
    <name evidence="3" type="ORF">SAMN04487992_10234</name>
</gene>
<dbReference type="EMBL" id="FNBD01000002">
    <property type="protein sequence ID" value="SDE57633.1"/>
    <property type="molecule type" value="Genomic_DNA"/>
</dbReference>
<keyword evidence="1" id="KW-0732">Signal</keyword>
<name>A0A1G7E1Q6_9FLAO</name>
<dbReference type="Gene3D" id="2.130.10.130">
    <property type="entry name" value="Integrin alpha, N-terminal"/>
    <property type="match status" value="2"/>
</dbReference>
<evidence type="ECO:0000259" key="2">
    <source>
        <dbReference type="Pfam" id="PF07593"/>
    </source>
</evidence>
<proteinExistence type="predicted"/>
<organism evidence="3 4">
    <name type="scientific">Cellulophaga baltica</name>
    <dbReference type="NCBI Taxonomy" id="76594"/>
    <lineage>
        <taxon>Bacteria</taxon>
        <taxon>Pseudomonadati</taxon>
        <taxon>Bacteroidota</taxon>
        <taxon>Flavobacteriia</taxon>
        <taxon>Flavobacteriales</taxon>
        <taxon>Flavobacteriaceae</taxon>
        <taxon>Cellulophaga</taxon>
    </lineage>
</organism>
<evidence type="ECO:0000256" key="1">
    <source>
        <dbReference type="ARBA" id="ARBA00022729"/>
    </source>
</evidence>
<dbReference type="PANTHER" id="PTHR16026">
    <property type="entry name" value="CARTILAGE ACIDIC PROTEIN 1"/>
    <property type="match status" value="1"/>
</dbReference>
<keyword evidence="4" id="KW-1185">Reference proteome</keyword>
<dbReference type="RefSeq" id="WP_074537397.1">
    <property type="nucleotide sequence ID" value="NZ_FNBD01000002.1"/>
</dbReference>
<evidence type="ECO:0000313" key="4">
    <source>
        <dbReference type="Proteomes" id="UP000182114"/>
    </source>
</evidence>
<protein>
    <submittedName>
        <fullName evidence="3">Repeat domain-containing protein</fullName>
    </submittedName>
</protein>
<dbReference type="PANTHER" id="PTHR16026:SF0">
    <property type="entry name" value="CARTILAGE ACIDIC PROTEIN 1"/>
    <property type="match status" value="1"/>
</dbReference>
<dbReference type="InterPro" id="IPR028994">
    <property type="entry name" value="Integrin_alpha_N"/>
</dbReference>
<dbReference type="InterPro" id="IPR013517">
    <property type="entry name" value="FG-GAP"/>
</dbReference>
<dbReference type="Pfam" id="PF13517">
    <property type="entry name" value="FG-GAP_3"/>
    <property type="match status" value="2"/>
</dbReference>
<reference evidence="4" key="1">
    <citation type="submission" date="2016-10" db="EMBL/GenBank/DDBJ databases">
        <authorList>
            <person name="Varghese N."/>
            <person name="Submissions S."/>
        </authorList>
    </citation>
    <scope>NUCLEOTIDE SEQUENCE [LARGE SCALE GENOMIC DNA]</scope>
    <source>
        <strain evidence="4">DSM 24729</strain>
    </source>
</reference>
<dbReference type="InterPro" id="IPR027039">
    <property type="entry name" value="Crtac1"/>
</dbReference>
<dbReference type="SUPFAM" id="SSF69318">
    <property type="entry name" value="Integrin alpha N-terminal domain"/>
    <property type="match status" value="2"/>
</dbReference>
<evidence type="ECO:0000313" key="3">
    <source>
        <dbReference type="EMBL" id="SDE57633.1"/>
    </source>
</evidence>
<dbReference type="Proteomes" id="UP000182114">
    <property type="component" value="Unassembled WGS sequence"/>
</dbReference>
<dbReference type="InterPro" id="IPR011519">
    <property type="entry name" value="UnbV_ASPIC"/>
</dbReference>
<feature type="domain" description="ASPIC/UnbV" evidence="2">
    <location>
        <begin position="553"/>
        <end position="608"/>
    </location>
</feature>
<dbReference type="AlphaFoldDB" id="A0A1G7E1Q6"/>
<dbReference type="Pfam" id="PF07593">
    <property type="entry name" value="UnbV_ASPIC"/>
    <property type="match status" value="1"/>
</dbReference>